<gene>
    <name evidence="2" type="ORF">MSZNOR_4280</name>
</gene>
<evidence type="ECO:0000313" key="2">
    <source>
        <dbReference type="EMBL" id="CAI8942864.1"/>
    </source>
</evidence>
<dbReference type="PANTHER" id="PTHR36443:SF1">
    <property type="entry name" value="BSR5223 PROTEIN"/>
    <property type="match status" value="1"/>
</dbReference>
<keyword evidence="1" id="KW-0472">Membrane</keyword>
<organism evidence="2 3">
    <name type="scientific">Methylocaldum szegediense</name>
    <dbReference type="NCBI Taxonomy" id="73780"/>
    <lineage>
        <taxon>Bacteria</taxon>
        <taxon>Pseudomonadati</taxon>
        <taxon>Pseudomonadota</taxon>
        <taxon>Gammaproteobacteria</taxon>
        <taxon>Methylococcales</taxon>
        <taxon>Methylococcaceae</taxon>
        <taxon>Methylocaldum</taxon>
    </lineage>
</organism>
<keyword evidence="3" id="KW-1185">Reference proteome</keyword>
<evidence type="ECO:0000313" key="3">
    <source>
        <dbReference type="Proteomes" id="UP001162030"/>
    </source>
</evidence>
<keyword evidence="1" id="KW-0812">Transmembrane</keyword>
<dbReference type="PANTHER" id="PTHR36443">
    <property type="entry name" value="BSR5223 PROTEIN"/>
    <property type="match status" value="1"/>
</dbReference>
<keyword evidence="1" id="KW-1133">Transmembrane helix</keyword>
<dbReference type="EMBL" id="OX458333">
    <property type="protein sequence ID" value="CAI8942864.1"/>
    <property type="molecule type" value="Genomic_DNA"/>
</dbReference>
<sequence length="71" mass="8031">MSIGKILIFVGIGLFLLGLILSYAPGIFSWFGKLPGDIRIQDENKYIFIPITSMIIISLVLTLVINLFFRR</sequence>
<dbReference type="InterPro" id="IPR021320">
    <property type="entry name" value="DUF2905"/>
</dbReference>
<dbReference type="RefSeq" id="WP_026609680.1">
    <property type="nucleotide sequence ID" value="NZ_OX458333.1"/>
</dbReference>
<accession>A0ABM9I7L1</accession>
<reference evidence="2 3" key="1">
    <citation type="submission" date="2023-03" db="EMBL/GenBank/DDBJ databases">
        <authorList>
            <person name="Pearce D."/>
        </authorList>
    </citation>
    <scope>NUCLEOTIDE SEQUENCE [LARGE SCALE GENOMIC DNA]</scope>
    <source>
        <strain evidence="2">Msz</strain>
    </source>
</reference>
<name>A0ABM9I7L1_9GAMM</name>
<dbReference type="Pfam" id="PF11146">
    <property type="entry name" value="DUF2905"/>
    <property type="match status" value="1"/>
</dbReference>
<dbReference type="Proteomes" id="UP001162030">
    <property type="component" value="Chromosome"/>
</dbReference>
<protein>
    <submittedName>
        <fullName evidence="2">Uncharacterized membrane protein YrzS</fullName>
    </submittedName>
</protein>
<evidence type="ECO:0000256" key="1">
    <source>
        <dbReference type="SAM" id="Phobius"/>
    </source>
</evidence>
<feature type="transmembrane region" description="Helical" evidence="1">
    <location>
        <begin position="46"/>
        <end position="69"/>
    </location>
</feature>
<proteinExistence type="predicted"/>